<dbReference type="EMBL" id="PJQY01000847">
    <property type="protein sequence ID" value="PQQ07569.1"/>
    <property type="molecule type" value="Genomic_DNA"/>
</dbReference>
<feature type="compositionally biased region" description="Polar residues" evidence="1">
    <location>
        <begin position="78"/>
        <end position="87"/>
    </location>
</feature>
<evidence type="ECO:0000313" key="3">
    <source>
        <dbReference type="Proteomes" id="UP000250321"/>
    </source>
</evidence>
<name>A0A314YP79_PRUYE</name>
<evidence type="ECO:0000313" key="2">
    <source>
        <dbReference type="EMBL" id="PQQ07569.1"/>
    </source>
</evidence>
<reference evidence="2 3" key="1">
    <citation type="submission" date="2018-02" db="EMBL/GenBank/DDBJ databases">
        <title>Draft genome of wild Prunus yedoensis var. nudiflora.</title>
        <authorList>
            <person name="Baek S."/>
            <person name="Kim J.-H."/>
            <person name="Choi K."/>
            <person name="Kim G.-B."/>
            <person name="Cho A."/>
            <person name="Jang H."/>
            <person name="Shin C.-H."/>
            <person name="Yu H.-J."/>
            <person name="Mun J.-H."/>
        </authorList>
    </citation>
    <scope>NUCLEOTIDE SEQUENCE [LARGE SCALE GENOMIC DNA]</scope>
    <source>
        <strain evidence="3">cv. Jeju island</strain>
        <tissue evidence="2">Leaf</tissue>
    </source>
</reference>
<comment type="caution">
    <text evidence="2">The sequence shown here is derived from an EMBL/GenBank/DDBJ whole genome shotgun (WGS) entry which is preliminary data.</text>
</comment>
<feature type="compositionally biased region" description="Low complexity" evidence="1">
    <location>
        <begin position="64"/>
        <end position="77"/>
    </location>
</feature>
<keyword evidence="3" id="KW-1185">Reference proteome</keyword>
<dbReference type="Proteomes" id="UP000250321">
    <property type="component" value="Unassembled WGS sequence"/>
</dbReference>
<accession>A0A314YP79</accession>
<sequence length="214" mass="24640">MISNRVLRTILQIQLARNKAQKDFKLNSQKVPKLLQLSQQCPSTPTQQQWLPPAETGTFPHRPSSTTTRTQRNFQNTLEDSQQTPGRPNTFLPILGSRLAAFRLPIRRRRFAASRPRPRPLTELLTMRGLDGESTSVAGERSRSKTTSTRPFQAFPTVFQREDRRFRVRFQARSFWGLGKWLQRSVENGLFRSDCDGSIFISGVPEFLFTYPSQ</sequence>
<dbReference type="AlphaFoldDB" id="A0A314YP79"/>
<proteinExistence type="predicted"/>
<evidence type="ECO:0000256" key="1">
    <source>
        <dbReference type="SAM" id="MobiDB-lite"/>
    </source>
</evidence>
<gene>
    <name evidence="2" type="ORF">Pyn_30842</name>
</gene>
<protein>
    <submittedName>
        <fullName evidence="2">Uncharacterized protein</fullName>
    </submittedName>
</protein>
<organism evidence="2 3">
    <name type="scientific">Prunus yedoensis var. nudiflora</name>
    <dbReference type="NCBI Taxonomy" id="2094558"/>
    <lineage>
        <taxon>Eukaryota</taxon>
        <taxon>Viridiplantae</taxon>
        <taxon>Streptophyta</taxon>
        <taxon>Embryophyta</taxon>
        <taxon>Tracheophyta</taxon>
        <taxon>Spermatophyta</taxon>
        <taxon>Magnoliopsida</taxon>
        <taxon>eudicotyledons</taxon>
        <taxon>Gunneridae</taxon>
        <taxon>Pentapetalae</taxon>
        <taxon>rosids</taxon>
        <taxon>fabids</taxon>
        <taxon>Rosales</taxon>
        <taxon>Rosaceae</taxon>
        <taxon>Amygdaloideae</taxon>
        <taxon>Amygdaleae</taxon>
        <taxon>Prunus</taxon>
    </lineage>
</organism>
<feature type="region of interest" description="Disordered" evidence="1">
    <location>
        <begin position="43"/>
        <end position="89"/>
    </location>
</feature>